<reference evidence="1 2" key="1">
    <citation type="journal article" date="2019" name="Environ. Microbiol.">
        <title>At the nexus of three kingdoms: the genome of the mycorrhizal fungus Gigaspora margarita provides insights into plant, endobacterial and fungal interactions.</title>
        <authorList>
            <person name="Venice F."/>
            <person name="Ghignone S."/>
            <person name="Salvioli di Fossalunga A."/>
            <person name="Amselem J."/>
            <person name="Novero M."/>
            <person name="Xianan X."/>
            <person name="Sedzielewska Toro K."/>
            <person name="Morin E."/>
            <person name="Lipzen A."/>
            <person name="Grigoriev I.V."/>
            <person name="Henrissat B."/>
            <person name="Martin F.M."/>
            <person name="Bonfante P."/>
        </authorList>
    </citation>
    <scope>NUCLEOTIDE SEQUENCE [LARGE SCALE GENOMIC DNA]</scope>
    <source>
        <strain evidence="1 2">BEG34</strain>
    </source>
</reference>
<comment type="caution">
    <text evidence="1">The sequence shown here is derived from an EMBL/GenBank/DDBJ whole genome shotgun (WGS) entry which is preliminary data.</text>
</comment>
<organism evidence="1 2">
    <name type="scientific">Gigaspora margarita</name>
    <dbReference type="NCBI Taxonomy" id="4874"/>
    <lineage>
        <taxon>Eukaryota</taxon>
        <taxon>Fungi</taxon>
        <taxon>Fungi incertae sedis</taxon>
        <taxon>Mucoromycota</taxon>
        <taxon>Glomeromycotina</taxon>
        <taxon>Glomeromycetes</taxon>
        <taxon>Diversisporales</taxon>
        <taxon>Gigasporaceae</taxon>
        <taxon>Gigaspora</taxon>
    </lineage>
</organism>
<dbReference type="OrthoDB" id="10626557at2759"/>
<accession>A0A8H4AL76</accession>
<keyword evidence="2" id="KW-1185">Reference proteome</keyword>
<gene>
    <name evidence="1" type="ORF">F8M41_018654</name>
</gene>
<sequence>MRPTVTKVLDTYYVPDEPEKKPPQNVTLGLEIDLKPLQTLLNKSAEQNHMIGMIKSGHRYRIEVKKGNPMDLRNTAKMDNVMKTELDKLKQKKKNETEKCTKNVVGDKPR</sequence>
<evidence type="ECO:0000313" key="2">
    <source>
        <dbReference type="Proteomes" id="UP000439903"/>
    </source>
</evidence>
<dbReference type="Proteomes" id="UP000439903">
    <property type="component" value="Unassembled WGS sequence"/>
</dbReference>
<evidence type="ECO:0000313" key="1">
    <source>
        <dbReference type="EMBL" id="KAF0508968.1"/>
    </source>
</evidence>
<dbReference type="EMBL" id="WTPW01000460">
    <property type="protein sequence ID" value="KAF0508968.1"/>
    <property type="molecule type" value="Genomic_DNA"/>
</dbReference>
<dbReference type="AlphaFoldDB" id="A0A8H4AL76"/>
<protein>
    <submittedName>
        <fullName evidence="1">Uncharacterized protein</fullName>
    </submittedName>
</protein>
<proteinExistence type="predicted"/>
<name>A0A8H4AL76_GIGMA</name>